<proteinExistence type="predicted"/>
<dbReference type="EMBL" id="GBRH01191619">
    <property type="protein sequence ID" value="JAE06277.1"/>
    <property type="molecule type" value="Transcribed_RNA"/>
</dbReference>
<dbReference type="AlphaFoldDB" id="A0A0A9F1R1"/>
<organism evidence="1">
    <name type="scientific">Arundo donax</name>
    <name type="common">Giant reed</name>
    <name type="synonym">Donax arundinaceus</name>
    <dbReference type="NCBI Taxonomy" id="35708"/>
    <lineage>
        <taxon>Eukaryota</taxon>
        <taxon>Viridiplantae</taxon>
        <taxon>Streptophyta</taxon>
        <taxon>Embryophyta</taxon>
        <taxon>Tracheophyta</taxon>
        <taxon>Spermatophyta</taxon>
        <taxon>Magnoliopsida</taxon>
        <taxon>Liliopsida</taxon>
        <taxon>Poales</taxon>
        <taxon>Poaceae</taxon>
        <taxon>PACMAD clade</taxon>
        <taxon>Arundinoideae</taxon>
        <taxon>Arundineae</taxon>
        <taxon>Arundo</taxon>
    </lineage>
</organism>
<name>A0A0A9F1R1_ARUDO</name>
<evidence type="ECO:0000313" key="1">
    <source>
        <dbReference type="EMBL" id="JAE06277.1"/>
    </source>
</evidence>
<accession>A0A0A9F1R1</accession>
<protein>
    <submittedName>
        <fullName evidence="1">Uncharacterized protein</fullName>
    </submittedName>
</protein>
<sequence length="138" mass="15205">MEQKPRYFRVHVQLTQSRDDQWSIAPERDLDHCTLLAASATATEISAAGDGGDANESAELGGLNDAVGEPSFCFFPHVFPGGLGMSGTDSRLAVRRCSLILRRMATCPDAAARSLEKPRRRSLWMLQSCPRTKNLRMP</sequence>
<reference evidence="1" key="1">
    <citation type="submission" date="2014-09" db="EMBL/GenBank/DDBJ databases">
        <authorList>
            <person name="Magalhaes I.L.F."/>
            <person name="Oliveira U."/>
            <person name="Santos F.R."/>
            <person name="Vidigal T.H.D.A."/>
            <person name="Brescovit A.D."/>
            <person name="Santos A.J."/>
        </authorList>
    </citation>
    <scope>NUCLEOTIDE SEQUENCE</scope>
    <source>
        <tissue evidence="1">Shoot tissue taken approximately 20 cm above the soil surface</tissue>
    </source>
</reference>
<reference evidence="1" key="2">
    <citation type="journal article" date="2015" name="Data Brief">
        <title>Shoot transcriptome of the giant reed, Arundo donax.</title>
        <authorList>
            <person name="Barrero R.A."/>
            <person name="Guerrero F.D."/>
            <person name="Moolhuijzen P."/>
            <person name="Goolsby J.A."/>
            <person name="Tidwell J."/>
            <person name="Bellgard S.E."/>
            <person name="Bellgard M.I."/>
        </authorList>
    </citation>
    <scope>NUCLEOTIDE SEQUENCE</scope>
    <source>
        <tissue evidence="1">Shoot tissue taken approximately 20 cm above the soil surface</tissue>
    </source>
</reference>